<evidence type="ECO:0000259" key="2">
    <source>
        <dbReference type="Pfam" id="PF21516"/>
    </source>
</evidence>
<dbReference type="PANTHER" id="PTHR46434">
    <property type="entry name" value="GENETIC INTERACTOR OF PROHIBITINS 3, MITOCHONDRIAL"/>
    <property type="match status" value="1"/>
</dbReference>
<organism evidence="3 5">
    <name type="scientific">Trichococcus ilyis</name>
    <dbReference type="NCBI Taxonomy" id="640938"/>
    <lineage>
        <taxon>Bacteria</taxon>
        <taxon>Bacillati</taxon>
        <taxon>Bacillota</taxon>
        <taxon>Bacilli</taxon>
        <taxon>Lactobacillales</taxon>
        <taxon>Carnobacteriaceae</taxon>
        <taxon>Trichococcus</taxon>
    </lineage>
</organism>
<protein>
    <submittedName>
        <fullName evidence="3">Gtpase yqeh: ribosome biogenesis gtpase yqeh</fullName>
    </submittedName>
</protein>
<dbReference type="InterPro" id="IPR048422">
    <property type="entry name" value="NOA1/YqeH-like_C"/>
</dbReference>
<accession>A0A143Z2Y4</accession>
<evidence type="ECO:0000313" key="3">
    <source>
        <dbReference type="EMBL" id="CZR02025.1"/>
    </source>
</evidence>
<dbReference type="AlphaFoldDB" id="A0A143Z2Y4"/>
<sequence>MTKEVLTEDLYCIGCGAKIQTDDPTERGYTPAAALRKGLESGQLYCQRCFRLRHYNQMEKVSVTDDEFLAMLNTISMEDALIVNVIDLFDVYGSMIPGLHRFAGNNKVLVVGNKVDVLPKSVKLSRVKQWLTEQVQAVGLRPVDVVLVSGKKATSIDDLLETIEEERDGKDVYVVGVTNVGKSTVMNQIIRAATGNKEDVITTSQFPGTTLDQIRIPLDDGHFLIDTPGIIHHHQMAHVLSPKELKLVAPQHEIKPITYQLNPEQTLFLGGASRFDFISGERSSFTCYFSNDLKIHRTKLEKADEFYAKHLGGLLQPPSAEDAENFPPLVRREFNVKVPSDIVFSGLGWITVRKPGKVAAWVPQGVDAVMRKPII</sequence>
<keyword evidence="6" id="KW-1185">Reference proteome</keyword>
<dbReference type="GO" id="GO:0005525">
    <property type="term" value="F:GTP binding"/>
    <property type="evidence" value="ECO:0007669"/>
    <property type="project" value="InterPro"/>
</dbReference>
<dbReference type="Pfam" id="PF21516">
    <property type="entry name" value="YqeH-like_C"/>
    <property type="match status" value="1"/>
</dbReference>
<dbReference type="Pfam" id="PF01926">
    <property type="entry name" value="MMR_HSR1"/>
    <property type="match status" value="1"/>
</dbReference>
<proteinExistence type="predicted"/>
<evidence type="ECO:0000313" key="4">
    <source>
        <dbReference type="EMBL" id="SEJ27538.1"/>
    </source>
</evidence>
<dbReference type="Gene3D" id="3.40.50.300">
    <property type="entry name" value="P-loop containing nucleotide triphosphate hydrolases"/>
    <property type="match status" value="1"/>
</dbReference>
<dbReference type="EMBL" id="FJNB01000013">
    <property type="protein sequence ID" value="CZR02025.1"/>
    <property type="molecule type" value="Genomic_DNA"/>
</dbReference>
<dbReference type="Proteomes" id="UP000076878">
    <property type="component" value="Unassembled WGS sequence"/>
</dbReference>
<evidence type="ECO:0000313" key="5">
    <source>
        <dbReference type="Proteomes" id="UP000076878"/>
    </source>
</evidence>
<evidence type="ECO:0000259" key="1">
    <source>
        <dbReference type="Pfam" id="PF01926"/>
    </source>
</evidence>
<dbReference type="NCBIfam" id="TIGR03597">
    <property type="entry name" value="GTPase_YqeH"/>
    <property type="match status" value="1"/>
</dbReference>
<dbReference type="EMBL" id="FNYT01000010">
    <property type="protein sequence ID" value="SEJ27538.1"/>
    <property type="molecule type" value="Genomic_DNA"/>
</dbReference>
<dbReference type="InterPro" id="IPR006073">
    <property type="entry name" value="GTP-bd"/>
</dbReference>
<dbReference type="PANTHER" id="PTHR46434:SF1">
    <property type="entry name" value="GENETIC INTERACTOR OF PROHIBITINS 3, MITOCHONDRIAL"/>
    <property type="match status" value="1"/>
</dbReference>
<dbReference type="CDD" id="cd01855">
    <property type="entry name" value="YqeH"/>
    <property type="match status" value="1"/>
</dbReference>
<dbReference type="STRING" id="640938.TR210_1871"/>
<reference evidence="3 5" key="1">
    <citation type="submission" date="2016-02" db="EMBL/GenBank/DDBJ databases">
        <authorList>
            <person name="Wen L."/>
            <person name="He K."/>
            <person name="Yang H."/>
        </authorList>
    </citation>
    <scope>NUCLEOTIDE SEQUENCE [LARGE SCALE GENOMIC DNA]</scope>
    <source>
        <strain evidence="3">Trichococcus_R210</strain>
    </source>
</reference>
<dbReference type="Proteomes" id="UP000199280">
    <property type="component" value="Unassembled WGS sequence"/>
</dbReference>
<name>A0A143Z2Y4_9LACT</name>
<dbReference type="OrthoDB" id="9773841at2"/>
<feature type="domain" description="NOA1/YqeH-like C-terminal" evidence="2">
    <location>
        <begin position="282"/>
        <end position="372"/>
    </location>
</feature>
<dbReference type="InterPro" id="IPR050896">
    <property type="entry name" value="Mito_lipid_metab_GTPase"/>
</dbReference>
<dbReference type="InterPro" id="IPR027417">
    <property type="entry name" value="P-loop_NTPase"/>
</dbReference>
<gene>
    <name evidence="4" type="ORF">SAMN05216375_11074</name>
    <name evidence="3" type="ORF">TR210_1871</name>
</gene>
<dbReference type="RefSeq" id="WP_068623246.1">
    <property type="nucleotide sequence ID" value="NZ_FJNB01000013.1"/>
</dbReference>
<reference evidence="4 6" key="2">
    <citation type="submission" date="2016-10" db="EMBL/GenBank/DDBJ databases">
        <authorList>
            <person name="Varghese N."/>
            <person name="Submissions S."/>
        </authorList>
    </citation>
    <scope>NUCLEOTIDE SEQUENCE [LARGE SCALE GENOMIC DNA]</scope>
    <source>
        <strain evidence="4 6">DSM 22150</strain>
    </source>
</reference>
<dbReference type="SUPFAM" id="SSF52540">
    <property type="entry name" value="P-loop containing nucleoside triphosphate hydrolases"/>
    <property type="match status" value="1"/>
</dbReference>
<dbReference type="InterPro" id="IPR019988">
    <property type="entry name" value="GTP-bd_ribosome_bgen_YqeH"/>
</dbReference>
<feature type="domain" description="G" evidence="1">
    <location>
        <begin position="172"/>
        <end position="235"/>
    </location>
</feature>
<evidence type="ECO:0000313" key="6">
    <source>
        <dbReference type="Proteomes" id="UP000199280"/>
    </source>
</evidence>